<protein>
    <submittedName>
        <fullName evidence="1">Uncharacterized protein</fullName>
    </submittedName>
</protein>
<evidence type="ECO:0000313" key="1">
    <source>
        <dbReference type="EMBL" id="QOX63656.1"/>
    </source>
</evidence>
<proteinExistence type="predicted"/>
<evidence type="ECO:0000313" key="2">
    <source>
        <dbReference type="Proteomes" id="UP000594014"/>
    </source>
</evidence>
<reference evidence="1" key="1">
    <citation type="submission" date="2019-08" db="EMBL/GenBank/DDBJ databases">
        <title>Genome sequence of Clostridiales bacterium MT110.</title>
        <authorList>
            <person name="Cao J."/>
        </authorList>
    </citation>
    <scope>NUCLEOTIDE SEQUENCE</scope>
    <source>
        <strain evidence="1">MT110</strain>
    </source>
</reference>
<name>A0ACD1AB47_9FIRM</name>
<dbReference type="Proteomes" id="UP000594014">
    <property type="component" value="Chromosome"/>
</dbReference>
<keyword evidence="2" id="KW-1185">Reference proteome</keyword>
<gene>
    <name evidence="1" type="ORF">FRZ06_09985</name>
</gene>
<dbReference type="EMBL" id="CP042469">
    <property type="protein sequence ID" value="QOX63656.1"/>
    <property type="molecule type" value="Genomic_DNA"/>
</dbReference>
<organism evidence="1 2">
    <name type="scientific">Anoxybacterium hadale</name>
    <dbReference type="NCBI Taxonomy" id="3408580"/>
    <lineage>
        <taxon>Bacteria</taxon>
        <taxon>Bacillati</taxon>
        <taxon>Bacillota</taxon>
        <taxon>Clostridia</taxon>
        <taxon>Peptostreptococcales</taxon>
        <taxon>Anaerovoracaceae</taxon>
        <taxon>Anoxybacterium</taxon>
    </lineage>
</organism>
<accession>A0ACD1AB47</accession>
<sequence length="109" mass="12508">MSIMTYIERYWPEWISGILATVSFGIFSRIIMKFKKMQLRQAATELGVQALLRAEIIQIYNKYMEAGSMPIYERENAAELFSQYTNLGGNGVIKELIEKLNNLPTPPLT</sequence>